<feature type="signal peptide" evidence="1">
    <location>
        <begin position="1"/>
        <end position="16"/>
    </location>
</feature>
<dbReference type="Gramene" id="Pp3c13_1650V3.2">
    <property type="protein sequence ID" value="Pp3c13_1650V3.2"/>
    <property type="gene ID" value="Pp3c13_1650"/>
</dbReference>
<accession>A0A7I4AH69</accession>
<feature type="chain" id="PRO_5029904637" description="Secreted protein" evidence="1">
    <location>
        <begin position="17"/>
        <end position="153"/>
    </location>
</feature>
<dbReference type="EMBL" id="ABEU02000013">
    <property type="status" value="NOT_ANNOTATED_CDS"/>
    <property type="molecule type" value="Genomic_DNA"/>
</dbReference>
<evidence type="ECO:0000256" key="1">
    <source>
        <dbReference type="SAM" id="SignalP"/>
    </source>
</evidence>
<reference evidence="2" key="3">
    <citation type="submission" date="2020-12" db="UniProtKB">
        <authorList>
            <consortium name="EnsemblPlants"/>
        </authorList>
    </citation>
    <scope>IDENTIFICATION</scope>
</reference>
<dbReference type="AlphaFoldDB" id="A0A7I4AH69"/>
<protein>
    <recommendedName>
        <fullName evidence="4">Secreted protein</fullName>
    </recommendedName>
</protein>
<keyword evidence="3" id="KW-1185">Reference proteome</keyword>
<evidence type="ECO:0000313" key="2">
    <source>
        <dbReference type="EnsemblPlants" id="Pp3c13_1650V3.2"/>
    </source>
</evidence>
<dbReference type="Proteomes" id="UP000006727">
    <property type="component" value="Chromosome 13"/>
</dbReference>
<dbReference type="GeneID" id="112290813"/>
<dbReference type="InParanoid" id="A0A7I4AH69"/>
<sequence length="153" mass="16736">MLLSSLSLLSPAFVSAASSSKLEQKELEIDACQGHGICSAAHLGLKLACRCILHILMGRTADHGFAENSDAKSHKRASARELHGVGHNHQHITSRRCVNFGERDRITAVSQLSGSYSRAHERNPENARGLPPVLALYLLRQDKEMVPAYCLLL</sequence>
<evidence type="ECO:0000313" key="3">
    <source>
        <dbReference type="Proteomes" id="UP000006727"/>
    </source>
</evidence>
<name>A0A7I4AH69_PHYPA</name>
<dbReference type="RefSeq" id="XP_024393302.2">
    <property type="nucleotide sequence ID" value="XM_024537534.2"/>
</dbReference>
<dbReference type="EnsemblPlants" id="Pp3c13_1650V3.2">
    <property type="protein sequence ID" value="Pp3c13_1650V3.2"/>
    <property type="gene ID" value="Pp3c13_1650"/>
</dbReference>
<gene>
    <name evidence="2" type="primary">LOC112290813</name>
</gene>
<organism evidence="2 3">
    <name type="scientific">Physcomitrium patens</name>
    <name type="common">Spreading-leaved earth moss</name>
    <name type="synonym">Physcomitrella patens</name>
    <dbReference type="NCBI Taxonomy" id="3218"/>
    <lineage>
        <taxon>Eukaryota</taxon>
        <taxon>Viridiplantae</taxon>
        <taxon>Streptophyta</taxon>
        <taxon>Embryophyta</taxon>
        <taxon>Bryophyta</taxon>
        <taxon>Bryophytina</taxon>
        <taxon>Bryopsida</taxon>
        <taxon>Funariidae</taxon>
        <taxon>Funariales</taxon>
        <taxon>Funariaceae</taxon>
        <taxon>Physcomitrium</taxon>
    </lineage>
</organism>
<reference evidence="2 3" key="2">
    <citation type="journal article" date="2018" name="Plant J.">
        <title>The Physcomitrella patens chromosome-scale assembly reveals moss genome structure and evolution.</title>
        <authorList>
            <person name="Lang D."/>
            <person name="Ullrich K.K."/>
            <person name="Murat F."/>
            <person name="Fuchs J."/>
            <person name="Jenkins J."/>
            <person name="Haas F.B."/>
            <person name="Piednoel M."/>
            <person name="Gundlach H."/>
            <person name="Van Bel M."/>
            <person name="Meyberg R."/>
            <person name="Vives C."/>
            <person name="Morata J."/>
            <person name="Symeonidi A."/>
            <person name="Hiss M."/>
            <person name="Muchero W."/>
            <person name="Kamisugi Y."/>
            <person name="Saleh O."/>
            <person name="Blanc G."/>
            <person name="Decker E.L."/>
            <person name="van Gessel N."/>
            <person name="Grimwood J."/>
            <person name="Hayes R.D."/>
            <person name="Graham S.W."/>
            <person name="Gunter L.E."/>
            <person name="McDaniel S.F."/>
            <person name="Hoernstein S.N.W."/>
            <person name="Larsson A."/>
            <person name="Li F.W."/>
            <person name="Perroud P.F."/>
            <person name="Phillips J."/>
            <person name="Ranjan P."/>
            <person name="Rokshar D.S."/>
            <person name="Rothfels C.J."/>
            <person name="Schneider L."/>
            <person name="Shu S."/>
            <person name="Stevenson D.W."/>
            <person name="Thummler F."/>
            <person name="Tillich M."/>
            <person name="Villarreal Aguilar J.C."/>
            <person name="Widiez T."/>
            <person name="Wong G.K."/>
            <person name="Wymore A."/>
            <person name="Zhang Y."/>
            <person name="Zimmer A.D."/>
            <person name="Quatrano R.S."/>
            <person name="Mayer K.F.X."/>
            <person name="Goodstein D."/>
            <person name="Casacuberta J.M."/>
            <person name="Vandepoele K."/>
            <person name="Reski R."/>
            <person name="Cuming A.C."/>
            <person name="Tuskan G.A."/>
            <person name="Maumus F."/>
            <person name="Salse J."/>
            <person name="Schmutz J."/>
            <person name="Rensing S.A."/>
        </authorList>
    </citation>
    <scope>NUCLEOTIDE SEQUENCE [LARGE SCALE GENOMIC DNA]</scope>
    <source>
        <strain evidence="2 3">cv. Gransden 2004</strain>
    </source>
</reference>
<evidence type="ECO:0008006" key="4">
    <source>
        <dbReference type="Google" id="ProtNLM"/>
    </source>
</evidence>
<reference evidence="2 3" key="1">
    <citation type="journal article" date="2008" name="Science">
        <title>The Physcomitrella genome reveals evolutionary insights into the conquest of land by plants.</title>
        <authorList>
            <person name="Rensing S."/>
            <person name="Lang D."/>
            <person name="Zimmer A."/>
            <person name="Terry A."/>
            <person name="Salamov A."/>
            <person name="Shapiro H."/>
            <person name="Nishiyama T."/>
            <person name="Perroud P.-F."/>
            <person name="Lindquist E."/>
            <person name="Kamisugi Y."/>
            <person name="Tanahashi T."/>
            <person name="Sakakibara K."/>
            <person name="Fujita T."/>
            <person name="Oishi K."/>
            <person name="Shin-I T."/>
            <person name="Kuroki Y."/>
            <person name="Toyoda A."/>
            <person name="Suzuki Y."/>
            <person name="Hashimoto A."/>
            <person name="Yamaguchi K."/>
            <person name="Sugano A."/>
            <person name="Kohara Y."/>
            <person name="Fujiyama A."/>
            <person name="Anterola A."/>
            <person name="Aoki S."/>
            <person name="Ashton N."/>
            <person name="Barbazuk W.B."/>
            <person name="Barker E."/>
            <person name="Bennetzen J."/>
            <person name="Bezanilla M."/>
            <person name="Blankenship R."/>
            <person name="Cho S.H."/>
            <person name="Dutcher S."/>
            <person name="Estelle M."/>
            <person name="Fawcett J.A."/>
            <person name="Gundlach H."/>
            <person name="Hanada K."/>
            <person name="Heyl A."/>
            <person name="Hicks K.A."/>
            <person name="Hugh J."/>
            <person name="Lohr M."/>
            <person name="Mayer K."/>
            <person name="Melkozernov A."/>
            <person name="Murata T."/>
            <person name="Nelson D."/>
            <person name="Pils B."/>
            <person name="Prigge M."/>
            <person name="Reiss B."/>
            <person name="Renner T."/>
            <person name="Rombauts S."/>
            <person name="Rushton P."/>
            <person name="Sanderfoot A."/>
            <person name="Schween G."/>
            <person name="Shiu S.-H."/>
            <person name="Stueber K."/>
            <person name="Theodoulou F.L."/>
            <person name="Tu H."/>
            <person name="Van de Peer Y."/>
            <person name="Verrier P.J."/>
            <person name="Waters E."/>
            <person name="Wood A."/>
            <person name="Yang L."/>
            <person name="Cove D."/>
            <person name="Cuming A."/>
            <person name="Hasebe M."/>
            <person name="Lucas S."/>
            <person name="Mishler D.B."/>
            <person name="Reski R."/>
            <person name="Grigoriev I."/>
            <person name="Quatrano R.S."/>
            <person name="Boore J.L."/>
        </authorList>
    </citation>
    <scope>NUCLEOTIDE SEQUENCE [LARGE SCALE GENOMIC DNA]</scope>
    <source>
        <strain evidence="2 3">cv. Gransden 2004</strain>
    </source>
</reference>
<keyword evidence="1" id="KW-0732">Signal</keyword>
<proteinExistence type="predicted"/>